<dbReference type="RefSeq" id="WP_183336950.1">
    <property type="nucleotide sequence ID" value="NZ_JACHZG010000001.1"/>
</dbReference>
<dbReference type="PANTHER" id="PTHR31793:SF24">
    <property type="entry name" value="LONG-CHAIN ACYL-COA THIOESTERASE FADM"/>
    <property type="match status" value="1"/>
</dbReference>
<dbReference type="Pfam" id="PF13279">
    <property type="entry name" value="4HBT_2"/>
    <property type="match status" value="2"/>
</dbReference>
<sequence>MPGPTRPRFRYDSPRRWGDLDAQGHVNNAVYLDHLQDARVAFLHAGAPGLADMLRTGVLVVAHQVEYLAPVGFGPEPLVVSLWIDALGASRFTVGYDVLDGDTLAARARTTLVPYDLDAGRVRRLNEVERAAFEAYLDPAEPLRPLPKVGVGEGAARYPLTVRWSDLDAFGHVNNVKFYDYVQEARVAIMTAGLDWSAGVVWSIVRQDLEHLAPLDFRSEPYEVATSVVAVGSRSFTLAAEIRDPASGTVHARSRTVAVGPRPLDDAERTALSTWALPDAAGVPQA</sequence>
<dbReference type="GO" id="GO:0047617">
    <property type="term" value="F:fatty acyl-CoA hydrolase activity"/>
    <property type="evidence" value="ECO:0007669"/>
    <property type="project" value="TreeGrafter"/>
</dbReference>
<protein>
    <submittedName>
        <fullName evidence="1">Acyl-CoA thioester hydrolase</fullName>
        <ecNumber evidence="1">3.1.2.-</ecNumber>
    </submittedName>
</protein>
<dbReference type="SUPFAM" id="SSF54637">
    <property type="entry name" value="Thioesterase/thiol ester dehydrase-isomerase"/>
    <property type="match status" value="2"/>
</dbReference>
<reference evidence="1 2" key="1">
    <citation type="submission" date="2020-08" db="EMBL/GenBank/DDBJ databases">
        <title>Sequencing the genomes of 1000 actinobacteria strains.</title>
        <authorList>
            <person name="Klenk H.-P."/>
        </authorList>
    </citation>
    <scope>NUCLEOTIDE SEQUENCE [LARGE SCALE GENOMIC DNA]</scope>
    <source>
        <strain evidence="1 2">DSM 11053</strain>
    </source>
</reference>
<dbReference type="PANTHER" id="PTHR31793">
    <property type="entry name" value="4-HYDROXYBENZOYL-COA THIOESTERASE FAMILY MEMBER"/>
    <property type="match status" value="1"/>
</dbReference>
<gene>
    <name evidence="1" type="ORF">FHX39_000865</name>
</gene>
<evidence type="ECO:0000313" key="2">
    <source>
        <dbReference type="Proteomes" id="UP000565572"/>
    </source>
</evidence>
<dbReference type="Proteomes" id="UP000565572">
    <property type="component" value="Unassembled WGS sequence"/>
</dbReference>
<comment type="caution">
    <text evidence="1">The sequence shown here is derived from an EMBL/GenBank/DDBJ whole genome shotgun (WGS) entry which is preliminary data.</text>
</comment>
<proteinExistence type="predicted"/>
<dbReference type="EMBL" id="JACHZG010000001">
    <property type="protein sequence ID" value="MBB3325921.1"/>
    <property type="molecule type" value="Genomic_DNA"/>
</dbReference>
<dbReference type="Gene3D" id="3.10.129.10">
    <property type="entry name" value="Hotdog Thioesterase"/>
    <property type="match status" value="2"/>
</dbReference>
<name>A0A7W5JT78_9ACTN</name>
<accession>A0A7W5JT78</accession>
<dbReference type="AlphaFoldDB" id="A0A7W5JT78"/>
<dbReference type="CDD" id="cd00586">
    <property type="entry name" value="4HBT"/>
    <property type="match status" value="2"/>
</dbReference>
<keyword evidence="1" id="KW-0378">Hydrolase</keyword>
<dbReference type="InterPro" id="IPR050563">
    <property type="entry name" value="4-hydroxybenzoyl-CoA_TE"/>
</dbReference>
<dbReference type="EC" id="3.1.2.-" evidence="1"/>
<organism evidence="1 2">
    <name type="scientific">Microlunatus antarcticus</name>
    <dbReference type="NCBI Taxonomy" id="53388"/>
    <lineage>
        <taxon>Bacteria</taxon>
        <taxon>Bacillati</taxon>
        <taxon>Actinomycetota</taxon>
        <taxon>Actinomycetes</taxon>
        <taxon>Propionibacteriales</taxon>
        <taxon>Propionibacteriaceae</taxon>
        <taxon>Microlunatus</taxon>
    </lineage>
</organism>
<keyword evidence="2" id="KW-1185">Reference proteome</keyword>
<dbReference type="InterPro" id="IPR029069">
    <property type="entry name" value="HotDog_dom_sf"/>
</dbReference>
<evidence type="ECO:0000313" key="1">
    <source>
        <dbReference type="EMBL" id="MBB3325921.1"/>
    </source>
</evidence>